<feature type="compositionally biased region" description="Basic and acidic residues" evidence="1">
    <location>
        <begin position="285"/>
        <end position="294"/>
    </location>
</feature>
<protein>
    <submittedName>
        <fullName evidence="2">Uncharacterized protein</fullName>
    </submittedName>
</protein>
<name>A0A0D7BSM9_9AGAR</name>
<sequence length="369" mass="41207">MHRFICCSIPISGSIPSFSAGIWEKNESLADGRLNFISPIINSTSDKERLNNVADCMLYILISAMKAKQAEGRPMDKVMLGITDTQTMDAINSIDGDNLAELSGVEGDTIKWIRILKDKLAVEIEVEFFRAASNQRSRAEDTMRSIIDTKTSSWRSGSTGLSLSDRKLYINTFVTDAKSFIRKNGFAPSFETRVIQRLGCLKLINQLEKPLSVRTDSPSKRRESSSVSRDVSMSPSKRSEERKPSSSKRPAPYPPRQPKPVTRMNTAETTAIWADAYKGMGKEPPSLERPKTPEPPKTPKRAPRNLEADGSPLHPSPGSWKSPSKTVYIRDVRRGYQGYSRTGETPESAKAEKLPPWATEKWRGNGKRK</sequence>
<dbReference type="EMBL" id="KN880442">
    <property type="protein sequence ID" value="KIY72616.1"/>
    <property type="molecule type" value="Genomic_DNA"/>
</dbReference>
<evidence type="ECO:0000313" key="3">
    <source>
        <dbReference type="Proteomes" id="UP000054007"/>
    </source>
</evidence>
<proteinExistence type="predicted"/>
<evidence type="ECO:0000313" key="2">
    <source>
        <dbReference type="EMBL" id="KIY72616.1"/>
    </source>
</evidence>
<dbReference type="Proteomes" id="UP000054007">
    <property type="component" value="Unassembled WGS sequence"/>
</dbReference>
<accession>A0A0D7BSM9</accession>
<gene>
    <name evidence="2" type="ORF">CYLTODRAFT_449774</name>
</gene>
<reference evidence="2 3" key="1">
    <citation type="journal article" date="2015" name="Fungal Genet. Biol.">
        <title>Evolution of novel wood decay mechanisms in Agaricales revealed by the genome sequences of Fistulina hepatica and Cylindrobasidium torrendii.</title>
        <authorList>
            <person name="Floudas D."/>
            <person name="Held B.W."/>
            <person name="Riley R."/>
            <person name="Nagy L.G."/>
            <person name="Koehler G."/>
            <person name="Ransdell A.S."/>
            <person name="Younus H."/>
            <person name="Chow J."/>
            <person name="Chiniquy J."/>
            <person name="Lipzen A."/>
            <person name="Tritt A."/>
            <person name="Sun H."/>
            <person name="Haridas S."/>
            <person name="LaButti K."/>
            <person name="Ohm R.A."/>
            <person name="Kues U."/>
            <person name="Blanchette R.A."/>
            <person name="Grigoriev I.V."/>
            <person name="Minto R.E."/>
            <person name="Hibbett D.S."/>
        </authorList>
    </citation>
    <scope>NUCLEOTIDE SEQUENCE [LARGE SCALE GENOMIC DNA]</scope>
    <source>
        <strain evidence="2 3">FP15055 ss-10</strain>
    </source>
</reference>
<evidence type="ECO:0000256" key="1">
    <source>
        <dbReference type="SAM" id="MobiDB-lite"/>
    </source>
</evidence>
<feature type="region of interest" description="Disordered" evidence="1">
    <location>
        <begin position="211"/>
        <end position="265"/>
    </location>
</feature>
<keyword evidence="3" id="KW-1185">Reference proteome</keyword>
<feature type="compositionally biased region" description="Low complexity" evidence="1">
    <location>
        <begin position="225"/>
        <end position="236"/>
    </location>
</feature>
<feature type="region of interest" description="Disordered" evidence="1">
    <location>
        <begin position="279"/>
        <end position="369"/>
    </location>
</feature>
<dbReference type="AlphaFoldDB" id="A0A0D7BSM9"/>
<organism evidence="2 3">
    <name type="scientific">Cylindrobasidium torrendii FP15055 ss-10</name>
    <dbReference type="NCBI Taxonomy" id="1314674"/>
    <lineage>
        <taxon>Eukaryota</taxon>
        <taxon>Fungi</taxon>
        <taxon>Dikarya</taxon>
        <taxon>Basidiomycota</taxon>
        <taxon>Agaricomycotina</taxon>
        <taxon>Agaricomycetes</taxon>
        <taxon>Agaricomycetidae</taxon>
        <taxon>Agaricales</taxon>
        <taxon>Marasmiineae</taxon>
        <taxon>Physalacriaceae</taxon>
        <taxon>Cylindrobasidium</taxon>
    </lineage>
</organism>